<evidence type="ECO:0000313" key="3">
    <source>
        <dbReference type="Proteomes" id="UP000673383"/>
    </source>
</evidence>
<comment type="caution">
    <text evidence="2">The sequence shown here is derived from an EMBL/GenBank/DDBJ whole genome shotgun (WGS) entry which is preliminary data.</text>
</comment>
<keyword evidence="1" id="KW-0472">Membrane</keyword>
<keyword evidence="1" id="KW-1133">Transmembrane helix</keyword>
<name>A0A8I1YEN2_BRAEL</name>
<sequence>MLQMARWPFMVPPCLTAPLSRQGAVFGRFATPPRTEITSTPSWLIIIKDLGVSGRMRIPRHFHWCTMRPVSALIACTLFLAPSFLASSAALADSRVFIVANQADGYGIDQCLARGDRCGASAARAYCRSRDFAQATNYRRVDPDEITGAVPHAANEKCSGNSCGEFVAITCQR</sequence>
<dbReference type="Proteomes" id="UP000673383">
    <property type="component" value="Unassembled WGS sequence"/>
</dbReference>
<evidence type="ECO:0000256" key="1">
    <source>
        <dbReference type="SAM" id="Phobius"/>
    </source>
</evidence>
<organism evidence="2 3">
    <name type="scientific">Bradyrhizobium elkanii</name>
    <dbReference type="NCBI Taxonomy" id="29448"/>
    <lineage>
        <taxon>Bacteria</taxon>
        <taxon>Pseudomonadati</taxon>
        <taxon>Pseudomonadota</taxon>
        <taxon>Alphaproteobacteria</taxon>
        <taxon>Hyphomicrobiales</taxon>
        <taxon>Nitrobacteraceae</taxon>
        <taxon>Bradyrhizobium</taxon>
    </lineage>
</organism>
<proteinExistence type="predicted"/>
<protein>
    <submittedName>
        <fullName evidence="2">Uncharacterized protein</fullName>
    </submittedName>
</protein>
<keyword evidence="1" id="KW-0812">Transmembrane</keyword>
<dbReference type="EMBL" id="JAFICZ010000001">
    <property type="protein sequence ID" value="MBP1298352.1"/>
    <property type="molecule type" value="Genomic_DNA"/>
</dbReference>
<reference evidence="2" key="1">
    <citation type="submission" date="2021-02" db="EMBL/GenBank/DDBJ databases">
        <title>Genomic Encyclopedia of Type Strains, Phase IV (KMG-V): Genome sequencing to study the core and pangenomes of soil and plant-associated prokaryotes.</title>
        <authorList>
            <person name="Whitman W."/>
        </authorList>
    </citation>
    <scope>NUCLEOTIDE SEQUENCE</scope>
    <source>
        <strain evidence="2">USDA 406</strain>
    </source>
</reference>
<dbReference type="AlphaFoldDB" id="A0A8I1YEN2"/>
<gene>
    <name evidence="2" type="ORF">JOH49_008105</name>
</gene>
<feature type="transmembrane region" description="Helical" evidence="1">
    <location>
        <begin position="70"/>
        <end position="92"/>
    </location>
</feature>
<accession>A0A8I1YEN2</accession>
<evidence type="ECO:0000313" key="2">
    <source>
        <dbReference type="EMBL" id="MBP1298352.1"/>
    </source>
</evidence>